<keyword evidence="1" id="KW-1133">Transmembrane helix</keyword>
<accession>A0A0U4CFT4</accession>
<dbReference type="KEGG" id="aer:AERYTH_06065"/>
<protein>
    <submittedName>
        <fullName evidence="2">Uncharacterized protein</fullName>
    </submittedName>
</protein>
<keyword evidence="1" id="KW-0812">Transmembrane</keyword>
<dbReference type="PATRIC" id="fig|2041.4.peg.1267"/>
<keyword evidence="1" id="KW-0472">Membrane</keyword>
<sequence length="146" mass="15812">MDAQMDASTRLEAANSMTARAQLRHGLPRWYATWSTAAFACGAGLSLAGAVTGWFVPLLGFVVLSLNVLTFLALFAVWRAQGVVPREGRRTRTRYWIAAPPLIVLAAGLGMFALTIGDGVNGWVTAAVVVPFAIEHALRLKSWTRR</sequence>
<reference evidence="2 3" key="1">
    <citation type="journal article" date="1991" name="Int. J. Syst. Bacteriol.">
        <title>Description of the erythromycin-producing bacterium Arthrobacter sp. strain NRRL B-3381 as Aeromicrobium erythreum gen. nov., sp. nov.</title>
        <authorList>
            <person name="Miller E.S."/>
            <person name="Woese C.R."/>
            <person name="Brenner S."/>
        </authorList>
    </citation>
    <scope>NUCLEOTIDE SEQUENCE [LARGE SCALE GENOMIC DNA]</scope>
    <source>
        <strain evidence="2 3">AR18</strain>
    </source>
</reference>
<dbReference type="EMBL" id="CP011502">
    <property type="protein sequence ID" value="ALX04293.1"/>
    <property type="molecule type" value="Genomic_DNA"/>
</dbReference>
<gene>
    <name evidence="2" type="ORF">AERYTH_06065</name>
</gene>
<name>A0A0U4CFT4_9ACTN</name>
<keyword evidence="3" id="KW-1185">Reference proteome</keyword>
<dbReference type="Proteomes" id="UP000067689">
    <property type="component" value="Chromosome"/>
</dbReference>
<feature type="transmembrane region" description="Helical" evidence="1">
    <location>
        <begin position="30"/>
        <end position="48"/>
    </location>
</feature>
<feature type="transmembrane region" description="Helical" evidence="1">
    <location>
        <begin position="95"/>
        <end position="114"/>
    </location>
</feature>
<feature type="transmembrane region" description="Helical" evidence="1">
    <location>
        <begin position="120"/>
        <end position="138"/>
    </location>
</feature>
<proteinExistence type="predicted"/>
<dbReference type="RefSeq" id="WP_067855963.1">
    <property type="nucleotide sequence ID" value="NZ_CP011502.1"/>
</dbReference>
<organism evidence="2 3">
    <name type="scientific">Aeromicrobium erythreum</name>
    <dbReference type="NCBI Taxonomy" id="2041"/>
    <lineage>
        <taxon>Bacteria</taxon>
        <taxon>Bacillati</taxon>
        <taxon>Actinomycetota</taxon>
        <taxon>Actinomycetes</taxon>
        <taxon>Propionibacteriales</taxon>
        <taxon>Nocardioidaceae</taxon>
        <taxon>Aeromicrobium</taxon>
    </lineage>
</organism>
<evidence type="ECO:0000256" key="1">
    <source>
        <dbReference type="SAM" id="Phobius"/>
    </source>
</evidence>
<evidence type="ECO:0000313" key="3">
    <source>
        <dbReference type="Proteomes" id="UP000067689"/>
    </source>
</evidence>
<feature type="transmembrane region" description="Helical" evidence="1">
    <location>
        <begin position="54"/>
        <end position="75"/>
    </location>
</feature>
<evidence type="ECO:0000313" key="2">
    <source>
        <dbReference type="EMBL" id="ALX04293.1"/>
    </source>
</evidence>
<dbReference type="AlphaFoldDB" id="A0A0U4CFT4"/>